<feature type="transmembrane region" description="Helical" evidence="1">
    <location>
        <begin position="83"/>
        <end position="108"/>
    </location>
</feature>
<dbReference type="Pfam" id="PF11391">
    <property type="entry name" value="DUF2798"/>
    <property type="match status" value="2"/>
</dbReference>
<name>A0AAE6TX50_9LACO</name>
<accession>A0AAE6TX50</accession>
<evidence type="ECO:0000313" key="2">
    <source>
        <dbReference type="EMBL" id="QFX92923.1"/>
    </source>
</evidence>
<organism evidence="2 3">
    <name type="scientific">Fructilactobacillus fructivorans</name>
    <dbReference type="NCBI Taxonomy" id="1614"/>
    <lineage>
        <taxon>Bacteria</taxon>
        <taxon>Bacillati</taxon>
        <taxon>Bacillota</taxon>
        <taxon>Bacilli</taxon>
        <taxon>Lactobacillales</taxon>
        <taxon>Lactobacillaceae</taxon>
        <taxon>Fructilactobacillus</taxon>
    </lineage>
</organism>
<dbReference type="RefSeq" id="WP_010021930.1">
    <property type="nucleotide sequence ID" value="NZ_AZDS01000003.1"/>
</dbReference>
<keyword evidence="1" id="KW-1133">Transmembrane helix</keyword>
<gene>
    <name evidence="2" type="ORF">LF543_04925</name>
</gene>
<sequence length="155" mass="16916">MPKDFKEELLFTGLMAGMMVLVMEAYNIALGSGVDSTFIKSVLVGYPLALVIAALCDLLFIGPLAKKIFFKFIFNEKMEEKPFLISLGISILMVLGMVTCMSIFGIIVQGGVSSLNLTSFGITWVRNVILALPLQLIIVGPIARTILGRVQEIRS</sequence>
<dbReference type="KEGG" id="lfv:LF543_04925"/>
<feature type="transmembrane region" description="Helical" evidence="1">
    <location>
        <begin position="128"/>
        <end position="147"/>
    </location>
</feature>
<dbReference type="InterPro" id="IPR021529">
    <property type="entry name" value="DUF2798"/>
</dbReference>
<dbReference type="AlphaFoldDB" id="A0AAE6TX50"/>
<dbReference type="EMBL" id="CP045562">
    <property type="protein sequence ID" value="QFX92923.1"/>
    <property type="molecule type" value="Genomic_DNA"/>
</dbReference>
<protein>
    <submittedName>
        <fullName evidence="2">DUF2798 domain-containing protein</fullName>
    </submittedName>
</protein>
<proteinExistence type="predicted"/>
<keyword evidence="1" id="KW-0812">Transmembrane</keyword>
<dbReference type="Proteomes" id="UP000327194">
    <property type="component" value="Chromosome"/>
</dbReference>
<evidence type="ECO:0000313" key="3">
    <source>
        <dbReference type="Proteomes" id="UP000327194"/>
    </source>
</evidence>
<evidence type="ECO:0000256" key="1">
    <source>
        <dbReference type="SAM" id="Phobius"/>
    </source>
</evidence>
<keyword evidence="1" id="KW-0472">Membrane</keyword>
<reference evidence="2 3" key="1">
    <citation type="submission" date="2019-10" db="EMBL/GenBank/DDBJ databases">
        <title>Genome sequencing of Lactobacillus fructivorans.</title>
        <authorList>
            <person name="Kim K."/>
        </authorList>
    </citation>
    <scope>NUCLEOTIDE SEQUENCE [LARGE SCALE GENOMIC DNA]</scope>
    <source>
        <strain evidence="2 3">LF543</strain>
    </source>
</reference>
<feature type="transmembrane region" description="Helical" evidence="1">
    <location>
        <begin position="9"/>
        <end position="29"/>
    </location>
</feature>
<feature type="transmembrane region" description="Helical" evidence="1">
    <location>
        <begin position="41"/>
        <end position="62"/>
    </location>
</feature>